<evidence type="ECO:0000313" key="3">
    <source>
        <dbReference type="Proteomes" id="UP000827092"/>
    </source>
</evidence>
<evidence type="ECO:0000256" key="1">
    <source>
        <dbReference type="SAM" id="MobiDB-lite"/>
    </source>
</evidence>
<proteinExistence type="predicted"/>
<reference evidence="2 3" key="1">
    <citation type="journal article" date="2022" name="Nat. Ecol. Evol.">
        <title>A masculinizing supergene underlies an exaggerated male reproductive morph in a spider.</title>
        <authorList>
            <person name="Hendrickx F."/>
            <person name="De Corte Z."/>
            <person name="Sonet G."/>
            <person name="Van Belleghem S.M."/>
            <person name="Kostlbacher S."/>
            <person name="Vangestel C."/>
        </authorList>
    </citation>
    <scope>NUCLEOTIDE SEQUENCE [LARGE SCALE GENOMIC DNA]</scope>
    <source>
        <strain evidence="2">W744_W776</strain>
    </source>
</reference>
<dbReference type="AlphaFoldDB" id="A0AAV6UZS1"/>
<feature type="region of interest" description="Disordered" evidence="1">
    <location>
        <begin position="1"/>
        <end position="28"/>
    </location>
</feature>
<gene>
    <name evidence="2" type="ORF">JTE90_019066</name>
</gene>
<keyword evidence="3" id="KW-1185">Reference proteome</keyword>
<organism evidence="2 3">
    <name type="scientific">Oedothorax gibbosus</name>
    <dbReference type="NCBI Taxonomy" id="931172"/>
    <lineage>
        <taxon>Eukaryota</taxon>
        <taxon>Metazoa</taxon>
        <taxon>Ecdysozoa</taxon>
        <taxon>Arthropoda</taxon>
        <taxon>Chelicerata</taxon>
        <taxon>Arachnida</taxon>
        <taxon>Araneae</taxon>
        <taxon>Araneomorphae</taxon>
        <taxon>Entelegynae</taxon>
        <taxon>Araneoidea</taxon>
        <taxon>Linyphiidae</taxon>
        <taxon>Erigoninae</taxon>
        <taxon>Oedothorax</taxon>
    </lineage>
</organism>
<comment type="caution">
    <text evidence="2">The sequence shown here is derived from an EMBL/GenBank/DDBJ whole genome shotgun (WGS) entry which is preliminary data.</text>
</comment>
<dbReference type="Proteomes" id="UP000827092">
    <property type="component" value="Unassembled WGS sequence"/>
</dbReference>
<sequence length="99" mass="11252">MRRFPDSKPDCQSNSPSDPDPASQGTVPIPGPLFLIRYPEKTGSFPTWCRWLDWESLDSPLVGVKLVEFCGVLEDVLDCFWWIVKEEFDGFVVMGLVDI</sequence>
<accession>A0AAV6UZS1</accession>
<protein>
    <submittedName>
        <fullName evidence="2">Uncharacterized protein</fullName>
    </submittedName>
</protein>
<name>A0AAV6UZS1_9ARAC</name>
<evidence type="ECO:0000313" key="2">
    <source>
        <dbReference type="EMBL" id="KAG8189308.1"/>
    </source>
</evidence>
<dbReference type="EMBL" id="JAFNEN010000218">
    <property type="protein sequence ID" value="KAG8189308.1"/>
    <property type="molecule type" value="Genomic_DNA"/>
</dbReference>